<evidence type="ECO:0000256" key="1">
    <source>
        <dbReference type="SAM" id="Phobius"/>
    </source>
</evidence>
<evidence type="ECO:0000313" key="2">
    <source>
        <dbReference type="EMBL" id="ECJ4379825.1"/>
    </source>
</evidence>
<feature type="transmembrane region" description="Helical" evidence="1">
    <location>
        <begin position="79"/>
        <end position="96"/>
    </location>
</feature>
<evidence type="ECO:0000313" key="3">
    <source>
        <dbReference type="Proteomes" id="UP000839781"/>
    </source>
</evidence>
<keyword evidence="1" id="KW-0812">Transmembrane</keyword>
<keyword evidence="1" id="KW-1133">Transmembrane helix</keyword>
<protein>
    <submittedName>
        <fullName evidence="2">Uncharacterized protein</fullName>
    </submittedName>
</protein>
<proteinExistence type="predicted"/>
<sequence>MLIYGAGLYFYEGLVKVTNSKNSRLMAFIKCHWRWCWVPVLLVLGFYNGYTALLAGCVSLAIIIVQYKSGGSEWYGTPLLLVLTVTSFLLIVKPVYDVLPFLSPNKHAALNDLFMTIQKDADRCYPATEEDRVQWLKIKDSSPMSCMRQITEEPREGVYRLQLLFWGVVSNTFSLASTVFPDPAYESECLALLDNYQRICPDIPGSTFDEQLKEFQKQYGSINAVHPGMIEQKTGDSQ</sequence>
<gene>
    <name evidence="2" type="ORF">DLB95_22000</name>
</gene>
<reference evidence="2 3" key="1">
    <citation type="submission" date="2018-05" db="EMBL/GenBank/DDBJ databases">
        <authorList>
            <person name="Ashton P.M."/>
            <person name="Dallman T."/>
            <person name="Nair S."/>
            <person name="De Pinna E."/>
            <person name="Peters T."/>
            <person name="Grant K."/>
        </authorList>
    </citation>
    <scope>NUCLEOTIDE SEQUENCE [LARGE SCALE GENOMIC DNA]</scope>
    <source>
        <strain evidence="2 3">474878</strain>
    </source>
</reference>
<dbReference type="Proteomes" id="UP000839781">
    <property type="component" value="Unassembled WGS sequence"/>
</dbReference>
<comment type="caution">
    <text evidence="2">The sequence shown here is derived from an EMBL/GenBank/DDBJ whole genome shotgun (WGS) entry which is preliminary data.</text>
</comment>
<dbReference type="AlphaFoldDB" id="A0A5Y3W980"/>
<name>A0A5Y3W980_SALDZ</name>
<keyword evidence="1" id="KW-0472">Membrane</keyword>
<accession>A0A5Y3W980</accession>
<dbReference type="EMBL" id="AAIYJF010000022">
    <property type="protein sequence ID" value="ECJ4379825.1"/>
    <property type="molecule type" value="Genomic_DNA"/>
</dbReference>
<organism evidence="2 3">
    <name type="scientific">Salmonella diarizonae</name>
    <dbReference type="NCBI Taxonomy" id="59204"/>
    <lineage>
        <taxon>Bacteria</taxon>
        <taxon>Pseudomonadati</taxon>
        <taxon>Pseudomonadota</taxon>
        <taxon>Gammaproteobacteria</taxon>
        <taxon>Enterobacterales</taxon>
        <taxon>Enterobacteriaceae</taxon>
        <taxon>Salmonella</taxon>
    </lineage>
</organism>
<feature type="transmembrane region" description="Helical" evidence="1">
    <location>
        <begin position="47"/>
        <end position="67"/>
    </location>
</feature>